<dbReference type="Gene3D" id="3.40.50.1820">
    <property type="entry name" value="alpha/beta hydrolase"/>
    <property type="match status" value="1"/>
</dbReference>
<evidence type="ECO:0000259" key="5">
    <source>
        <dbReference type="Pfam" id="PF05448"/>
    </source>
</evidence>
<accession>A0A1G7MM24</accession>
<feature type="active site" description="Charge relay system" evidence="2">
    <location>
        <position position="436"/>
    </location>
</feature>
<dbReference type="STRING" id="1391627.SAMN05216464_12221"/>
<dbReference type="GO" id="GO:0005976">
    <property type="term" value="P:polysaccharide metabolic process"/>
    <property type="evidence" value="ECO:0007669"/>
    <property type="project" value="TreeGrafter"/>
</dbReference>
<reference evidence="6 7" key="1">
    <citation type="submission" date="2016-10" db="EMBL/GenBank/DDBJ databases">
        <authorList>
            <person name="de Groot N.N."/>
        </authorList>
    </citation>
    <scope>NUCLEOTIDE SEQUENCE [LARGE SCALE GENOMIC DNA]</scope>
    <source>
        <strain evidence="6 7">47C3B</strain>
    </source>
</reference>
<dbReference type="GO" id="GO:0006508">
    <property type="term" value="P:proteolysis"/>
    <property type="evidence" value="ECO:0007669"/>
    <property type="project" value="InterPro"/>
</dbReference>
<protein>
    <submittedName>
        <fullName evidence="6">Cephalosporin-C deacetylase</fullName>
    </submittedName>
</protein>
<feature type="binding site" evidence="3">
    <location>
        <position position="239"/>
    </location>
    <ligand>
        <name>substrate</name>
    </ligand>
</feature>
<evidence type="ECO:0000256" key="4">
    <source>
        <dbReference type="SAM" id="SignalP"/>
    </source>
</evidence>
<name>A0A1G7MM24_9SPHI</name>
<keyword evidence="1" id="KW-0378">Hydrolase</keyword>
<dbReference type="InterPro" id="IPR008391">
    <property type="entry name" value="AXE1_dom"/>
</dbReference>
<feature type="domain" description="Acetyl xylan esterase" evidence="5">
    <location>
        <begin position="159"/>
        <end position="449"/>
    </location>
</feature>
<evidence type="ECO:0000313" key="6">
    <source>
        <dbReference type="EMBL" id="SDF62744.1"/>
    </source>
</evidence>
<feature type="active site" description="Nucleophile" evidence="2">
    <location>
        <position position="321"/>
    </location>
</feature>
<keyword evidence="7" id="KW-1185">Reference proteome</keyword>
<feature type="signal peptide" evidence="4">
    <location>
        <begin position="1"/>
        <end position="35"/>
    </location>
</feature>
<proteinExistence type="predicted"/>
<dbReference type="EMBL" id="FNAI01000022">
    <property type="protein sequence ID" value="SDF62744.1"/>
    <property type="molecule type" value="Genomic_DNA"/>
</dbReference>
<gene>
    <name evidence="6" type="ORF">SAMN05216464_12221</name>
</gene>
<dbReference type="PANTHER" id="PTHR40111:SF1">
    <property type="entry name" value="CEPHALOSPORIN-C DEACETYLASE"/>
    <property type="match status" value="1"/>
</dbReference>
<dbReference type="GO" id="GO:0052689">
    <property type="term" value="F:carboxylic ester hydrolase activity"/>
    <property type="evidence" value="ECO:0007669"/>
    <property type="project" value="TreeGrafter"/>
</dbReference>
<dbReference type="InterPro" id="IPR029058">
    <property type="entry name" value="AB_hydrolase_fold"/>
</dbReference>
<dbReference type="Pfam" id="PF05448">
    <property type="entry name" value="AXE1"/>
    <property type="match status" value="1"/>
</dbReference>
<dbReference type="SUPFAM" id="SSF53474">
    <property type="entry name" value="alpha/beta-Hydrolases"/>
    <property type="match status" value="1"/>
</dbReference>
<feature type="chain" id="PRO_5011437944" evidence="4">
    <location>
        <begin position="36"/>
        <end position="457"/>
    </location>
</feature>
<keyword evidence="4" id="KW-0732">Signal</keyword>
<feature type="active site" description="Charge relay system" evidence="2">
    <location>
        <position position="407"/>
    </location>
</feature>
<sequence length="457" mass="51286">MSRQRLTLNNCLMVNNLKKLLVLAFAAASFQQAYAQHDSPPPGKQAKPAVEDEESVSTILTINDKEGLFNSTASFSFDVKNTYSTGQEGTVSYQLTDEKGVQVKTLSKPVKIGANGHERYDFEIPSLKTGFYKLNMMINVSDYDDTTRRAFGIRADQIQSAYKKPADFDSFWKTAKAELATVKPQFKVTEVPEQNTDNRRVFLIEMKSLDNLTIRGWMTLPKTSNKNKKFSVLLGLPGYQVVLKPIVGKDDDLAIITLNTRGQGNSRDVIHTERDAFISYNIEDKNKYVMRGVIMDCVRAVDFIYSRPELRHDQILATGGSMGGYLAIALAGLDKRVTICSAQNPILSDVHNLVGAVEWPMNDIKKYVLSKPGVTFDQVVNNMEYYDTKNFATTITCPTLLGLGLLDPYVPPANGYAVYNSLNTDKHVMVYKDLAHEVSQKYKDYEGSWMRDTFGLF</sequence>
<dbReference type="OrthoDB" id="3668964at2"/>
<dbReference type="GO" id="GO:0004252">
    <property type="term" value="F:serine-type endopeptidase activity"/>
    <property type="evidence" value="ECO:0007669"/>
    <property type="project" value="InterPro"/>
</dbReference>
<dbReference type="InterPro" id="IPR039069">
    <property type="entry name" value="CE7"/>
</dbReference>
<evidence type="ECO:0000256" key="3">
    <source>
        <dbReference type="PIRSR" id="PIRSR639069-2"/>
    </source>
</evidence>
<evidence type="ECO:0000256" key="1">
    <source>
        <dbReference type="ARBA" id="ARBA00022801"/>
    </source>
</evidence>
<evidence type="ECO:0000256" key="2">
    <source>
        <dbReference type="PIRSR" id="PIRSR639069-1"/>
    </source>
</evidence>
<evidence type="ECO:0000313" key="7">
    <source>
        <dbReference type="Proteomes" id="UP000199072"/>
    </source>
</evidence>
<dbReference type="AlphaFoldDB" id="A0A1G7MM24"/>
<organism evidence="6 7">
    <name type="scientific">Mucilaginibacter pineti</name>
    <dbReference type="NCBI Taxonomy" id="1391627"/>
    <lineage>
        <taxon>Bacteria</taxon>
        <taxon>Pseudomonadati</taxon>
        <taxon>Bacteroidota</taxon>
        <taxon>Sphingobacteriia</taxon>
        <taxon>Sphingobacteriales</taxon>
        <taxon>Sphingobacteriaceae</taxon>
        <taxon>Mucilaginibacter</taxon>
    </lineage>
</organism>
<dbReference type="PROSITE" id="PS00708">
    <property type="entry name" value="PRO_ENDOPEP_SER"/>
    <property type="match status" value="1"/>
</dbReference>
<dbReference type="InterPro" id="IPR002471">
    <property type="entry name" value="Pept_S9_AS"/>
</dbReference>
<dbReference type="PANTHER" id="PTHR40111">
    <property type="entry name" value="CEPHALOSPORIN-C DEACETYLASE"/>
    <property type="match status" value="1"/>
</dbReference>
<dbReference type="Proteomes" id="UP000199072">
    <property type="component" value="Unassembled WGS sequence"/>
</dbReference>